<dbReference type="Pfam" id="PF02518">
    <property type="entry name" value="HATPase_c"/>
    <property type="match status" value="1"/>
</dbReference>
<dbReference type="InterPro" id="IPR050482">
    <property type="entry name" value="Sensor_HK_TwoCompSys"/>
</dbReference>
<proteinExistence type="predicted"/>
<evidence type="ECO:0000313" key="11">
    <source>
        <dbReference type="EMBL" id="MDY0746411.1"/>
    </source>
</evidence>
<comment type="catalytic activity">
    <reaction evidence="1">
        <text>ATP + protein L-histidine = ADP + protein N-phospho-L-histidine.</text>
        <dbReference type="EC" id="2.7.13.3"/>
    </reaction>
</comment>
<keyword evidence="5" id="KW-0547">Nucleotide-binding</keyword>
<feature type="domain" description="PAS" evidence="10">
    <location>
        <begin position="45"/>
        <end position="91"/>
    </location>
</feature>
<evidence type="ECO:0000259" key="10">
    <source>
        <dbReference type="PROSITE" id="PS50112"/>
    </source>
</evidence>
<dbReference type="InterPro" id="IPR011712">
    <property type="entry name" value="Sig_transdc_His_kin_sub3_dim/P"/>
</dbReference>
<dbReference type="RefSeq" id="WP_320424322.1">
    <property type="nucleotide sequence ID" value="NZ_JAXCLA010000005.1"/>
</dbReference>
<dbReference type="SUPFAM" id="SSF55785">
    <property type="entry name" value="PYP-like sensor domain (PAS domain)"/>
    <property type="match status" value="1"/>
</dbReference>
<dbReference type="PANTHER" id="PTHR24421:SF10">
    <property type="entry name" value="NITRATE_NITRITE SENSOR PROTEIN NARQ"/>
    <property type="match status" value="1"/>
</dbReference>
<dbReference type="InterPro" id="IPR005467">
    <property type="entry name" value="His_kinase_dom"/>
</dbReference>
<dbReference type="CDD" id="cd16917">
    <property type="entry name" value="HATPase_UhpB-NarQ-NarX-like"/>
    <property type="match status" value="1"/>
</dbReference>
<dbReference type="SMART" id="SM00091">
    <property type="entry name" value="PAS"/>
    <property type="match status" value="1"/>
</dbReference>
<dbReference type="CDD" id="cd00130">
    <property type="entry name" value="PAS"/>
    <property type="match status" value="1"/>
</dbReference>
<dbReference type="Pfam" id="PF07730">
    <property type="entry name" value="HisKA_3"/>
    <property type="match status" value="1"/>
</dbReference>
<name>A0ABU5DJE0_9BURK</name>
<dbReference type="Pfam" id="PF00989">
    <property type="entry name" value="PAS"/>
    <property type="match status" value="1"/>
</dbReference>
<protein>
    <recommendedName>
        <fullName evidence="2">histidine kinase</fullName>
        <ecNumber evidence="2">2.7.13.3</ecNumber>
    </recommendedName>
</protein>
<dbReference type="InterPro" id="IPR035965">
    <property type="entry name" value="PAS-like_dom_sf"/>
</dbReference>
<evidence type="ECO:0000256" key="3">
    <source>
        <dbReference type="ARBA" id="ARBA00022553"/>
    </source>
</evidence>
<evidence type="ECO:0000256" key="6">
    <source>
        <dbReference type="ARBA" id="ARBA00022777"/>
    </source>
</evidence>
<comment type="caution">
    <text evidence="11">The sequence shown here is derived from an EMBL/GenBank/DDBJ whole genome shotgun (WGS) entry which is preliminary data.</text>
</comment>
<evidence type="ECO:0000313" key="12">
    <source>
        <dbReference type="Proteomes" id="UP001285263"/>
    </source>
</evidence>
<feature type="domain" description="Histidine kinase" evidence="9">
    <location>
        <begin position="171"/>
        <end position="361"/>
    </location>
</feature>
<sequence>MSEEAASPAPIHPDTAGAMGVPDIPYQAIIEQALAGIYVLQDEVFVYANATFAGIAGYTPAEMIGRHVSEFVQPDFIDSVLQSYRRRIAGNPASERFISRALHKDGRLILLEIHGSRVMHRGRYAVCGVGVEVTERVRNEEALEQSREQLRQLSAYANAKLEDQRRVLSRDIHDELGGMLTALKMDATRVMRRLDGAELQGMMRGVIGLTQQTIDAVKRIAEELRPSALDHLDLPLAITRDLEAFTLRSGVPHTLDAAKASTLRLSPRRATAVYRIFHEALTNVARHAAATRVDIALSADAERFLLVLRDDGVGFDDAPAAPQRSLGLLHMRERAREIGGDVRIETAPGRGTTLVLTAPLL</sequence>
<dbReference type="Gene3D" id="3.30.450.20">
    <property type="entry name" value="PAS domain"/>
    <property type="match status" value="1"/>
</dbReference>
<keyword evidence="8" id="KW-0902">Two-component regulatory system</keyword>
<dbReference type="Gene3D" id="3.30.565.10">
    <property type="entry name" value="Histidine kinase-like ATPase, C-terminal domain"/>
    <property type="match status" value="1"/>
</dbReference>
<dbReference type="EC" id="2.7.13.3" evidence="2"/>
<keyword evidence="7" id="KW-0067">ATP-binding</keyword>
<dbReference type="InterPro" id="IPR003594">
    <property type="entry name" value="HATPase_dom"/>
</dbReference>
<keyword evidence="6 11" id="KW-0418">Kinase</keyword>
<dbReference type="InterPro" id="IPR000014">
    <property type="entry name" value="PAS"/>
</dbReference>
<evidence type="ECO:0000256" key="5">
    <source>
        <dbReference type="ARBA" id="ARBA00022741"/>
    </source>
</evidence>
<keyword evidence="4" id="KW-0808">Transferase</keyword>
<gene>
    <name evidence="11" type="ORF">SNE35_18000</name>
</gene>
<evidence type="ECO:0000256" key="8">
    <source>
        <dbReference type="ARBA" id="ARBA00023012"/>
    </source>
</evidence>
<dbReference type="PROSITE" id="PS50109">
    <property type="entry name" value="HIS_KIN"/>
    <property type="match status" value="1"/>
</dbReference>
<evidence type="ECO:0000256" key="2">
    <source>
        <dbReference type="ARBA" id="ARBA00012438"/>
    </source>
</evidence>
<dbReference type="Proteomes" id="UP001285263">
    <property type="component" value="Unassembled WGS sequence"/>
</dbReference>
<dbReference type="PROSITE" id="PS50112">
    <property type="entry name" value="PAS"/>
    <property type="match status" value="1"/>
</dbReference>
<dbReference type="InterPro" id="IPR013767">
    <property type="entry name" value="PAS_fold"/>
</dbReference>
<keyword evidence="3" id="KW-0597">Phosphoprotein</keyword>
<accession>A0ABU5DJE0</accession>
<dbReference type="Gene3D" id="1.20.5.1930">
    <property type="match status" value="1"/>
</dbReference>
<evidence type="ECO:0000259" key="9">
    <source>
        <dbReference type="PROSITE" id="PS50109"/>
    </source>
</evidence>
<dbReference type="EMBL" id="JAXCLA010000005">
    <property type="protein sequence ID" value="MDY0746411.1"/>
    <property type="molecule type" value="Genomic_DNA"/>
</dbReference>
<keyword evidence="12" id="KW-1185">Reference proteome</keyword>
<dbReference type="PANTHER" id="PTHR24421">
    <property type="entry name" value="NITRATE/NITRITE SENSOR PROTEIN NARX-RELATED"/>
    <property type="match status" value="1"/>
</dbReference>
<dbReference type="GO" id="GO:0016301">
    <property type="term" value="F:kinase activity"/>
    <property type="evidence" value="ECO:0007669"/>
    <property type="project" value="UniProtKB-KW"/>
</dbReference>
<evidence type="ECO:0000256" key="7">
    <source>
        <dbReference type="ARBA" id="ARBA00022840"/>
    </source>
</evidence>
<reference evidence="11 12" key="1">
    <citation type="submission" date="2023-11" db="EMBL/GenBank/DDBJ databases">
        <title>Paucibacter sp. nov., isolated from fresh soil in Korea.</title>
        <authorList>
            <person name="Le N.T.T."/>
        </authorList>
    </citation>
    <scope>NUCLEOTIDE SEQUENCE [LARGE SCALE GENOMIC DNA]</scope>
    <source>
        <strain evidence="11 12">R3-3</strain>
    </source>
</reference>
<evidence type="ECO:0000256" key="1">
    <source>
        <dbReference type="ARBA" id="ARBA00000085"/>
    </source>
</evidence>
<evidence type="ECO:0000256" key="4">
    <source>
        <dbReference type="ARBA" id="ARBA00022679"/>
    </source>
</evidence>
<organism evidence="11 12">
    <name type="scientific">Roseateles agri</name>
    <dbReference type="NCBI Taxonomy" id="3098619"/>
    <lineage>
        <taxon>Bacteria</taxon>
        <taxon>Pseudomonadati</taxon>
        <taxon>Pseudomonadota</taxon>
        <taxon>Betaproteobacteria</taxon>
        <taxon>Burkholderiales</taxon>
        <taxon>Sphaerotilaceae</taxon>
        <taxon>Roseateles</taxon>
    </lineage>
</organism>
<dbReference type="NCBIfam" id="TIGR00229">
    <property type="entry name" value="sensory_box"/>
    <property type="match status" value="1"/>
</dbReference>
<dbReference type="SUPFAM" id="SSF55874">
    <property type="entry name" value="ATPase domain of HSP90 chaperone/DNA topoisomerase II/histidine kinase"/>
    <property type="match status" value="1"/>
</dbReference>
<dbReference type="SMART" id="SM00387">
    <property type="entry name" value="HATPase_c"/>
    <property type="match status" value="1"/>
</dbReference>
<dbReference type="InterPro" id="IPR036890">
    <property type="entry name" value="HATPase_C_sf"/>
</dbReference>